<dbReference type="SUPFAM" id="SSF53448">
    <property type="entry name" value="Nucleotide-diphospho-sugar transferases"/>
    <property type="match status" value="1"/>
</dbReference>
<dbReference type="AlphaFoldDB" id="A0A096BVY8"/>
<dbReference type="NCBIfam" id="TIGR01099">
    <property type="entry name" value="galU"/>
    <property type="match status" value="1"/>
</dbReference>
<evidence type="ECO:0000256" key="5">
    <source>
        <dbReference type="ARBA" id="ARBA00048128"/>
    </source>
</evidence>
<dbReference type="CDD" id="cd02541">
    <property type="entry name" value="UGPase_prokaryotic"/>
    <property type="match status" value="1"/>
</dbReference>
<evidence type="ECO:0000256" key="3">
    <source>
        <dbReference type="ARBA" id="ARBA00022679"/>
    </source>
</evidence>
<dbReference type="GO" id="GO:0003983">
    <property type="term" value="F:UTP:glucose-1-phosphate uridylyltransferase activity"/>
    <property type="evidence" value="ECO:0007669"/>
    <property type="project" value="UniProtKB-EC"/>
</dbReference>
<dbReference type="GO" id="GO:0006011">
    <property type="term" value="P:UDP-alpha-D-glucose metabolic process"/>
    <property type="evidence" value="ECO:0007669"/>
    <property type="project" value="InterPro"/>
</dbReference>
<evidence type="ECO:0000259" key="7">
    <source>
        <dbReference type="Pfam" id="PF00483"/>
    </source>
</evidence>
<evidence type="ECO:0000256" key="1">
    <source>
        <dbReference type="ARBA" id="ARBA00006890"/>
    </source>
</evidence>
<feature type="domain" description="Nucleotidyl transferase" evidence="7">
    <location>
        <begin position="6"/>
        <end position="264"/>
    </location>
</feature>
<dbReference type="Pfam" id="PF00483">
    <property type="entry name" value="NTP_transferase"/>
    <property type="match status" value="1"/>
</dbReference>
<dbReference type="Proteomes" id="UP000029628">
    <property type="component" value="Unassembled WGS sequence"/>
</dbReference>
<accession>A0A096BVY8</accession>
<comment type="similarity">
    <text evidence="1 6">Belongs to the UDPGP type 2 family.</text>
</comment>
<dbReference type="Gene3D" id="3.90.550.10">
    <property type="entry name" value="Spore Coat Polysaccharide Biosynthesis Protein SpsA, Chain A"/>
    <property type="match status" value="1"/>
</dbReference>
<organism evidence="8 9">
    <name type="scientific">Veillonella montpellierensis DNF00314</name>
    <dbReference type="NCBI Taxonomy" id="1401067"/>
    <lineage>
        <taxon>Bacteria</taxon>
        <taxon>Bacillati</taxon>
        <taxon>Bacillota</taxon>
        <taxon>Negativicutes</taxon>
        <taxon>Veillonellales</taxon>
        <taxon>Veillonellaceae</taxon>
        <taxon>Veillonella</taxon>
    </lineage>
</organism>
<protein>
    <recommendedName>
        <fullName evidence="2 6">UTP--glucose-1-phosphate uridylyltransferase</fullName>
        <ecNumber evidence="2 6">2.7.7.9</ecNumber>
    </recommendedName>
    <alternativeName>
        <fullName evidence="6">UDP-glucose pyrophosphorylase</fullName>
    </alternativeName>
</protein>
<dbReference type="eggNOG" id="COG1210">
    <property type="taxonomic scope" value="Bacteria"/>
</dbReference>
<dbReference type="EC" id="2.7.7.9" evidence="2 6"/>
<evidence type="ECO:0000313" key="9">
    <source>
        <dbReference type="Proteomes" id="UP000029628"/>
    </source>
</evidence>
<dbReference type="InterPro" id="IPR029044">
    <property type="entry name" value="Nucleotide-diphossugar_trans"/>
</dbReference>
<evidence type="ECO:0000313" key="8">
    <source>
        <dbReference type="EMBL" id="KGF46892.1"/>
    </source>
</evidence>
<dbReference type="PANTHER" id="PTHR43197">
    <property type="entry name" value="UTP--GLUCOSE-1-PHOSPHATE URIDYLYLTRANSFERASE"/>
    <property type="match status" value="1"/>
</dbReference>
<gene>
    <name evidence="8" type="ORF">HMPREF0872_06540</name>
</gene>
<dbReference type="RefSeq" id="WP_038152875.1">
    <property type="nucleotide sequence ID" value="NZ_JRNT01000024.1"/>
</dbReference>
<comment type="caution">
    <text evidence="8">The sequence shown here is derived from an EMBL/GenBank/DDBJ whole genome shotgun (WGS) entry which is preliminary data.</text>
</comment>
<proteinExistence type="inferred from homology"/>
<keyword evidence="9" id="KW-1185">Reference proteome</keyword>
<keyword evidence="4 6" id="KW-0548">Nucleotidyltransferase</keyword>
<reference evidence="8 9" key="1">
    <citation type="submission" date="2014-07" db="EMBL/GenBank/DDBJ databases">
        <authorList>
            <person name="McCorrison J."/>
            <person name="Sanka R."/>
            <person name="Torralba M."/>
            <person name="Gillis M."/>
            <person name="Haft D.H."/>
            <person name="Methe B."/>
            <person name="Sutton G."/>
            <person name="Nelson K.E."/>
        </authorList>
    </citation>
    <scope>NUCLEOTIDE SEQUENCE [LARGE SCALE GENOMIC DNA]</scope>
    <source>
        <strain evidence="8 9">DNF00314</strain>
    </source>
</reference>
<dbReference type="InterPro" id="IPR005771">
    <property type="entry name" value="GalU_uridylyltTrfase_bac/arc"/>
</dbReference>
<evidence type="ECO:0000256" key="6">
    <source>
        <dbReference type="RuleBase" id="RU361259"/>
    </source>
</evidence>
<keyword evidence="3 6" id="KW-0808">Transferase</keyword>
<dbReference type="PANTHER" id="PTHR43197:SF1">
    <property type="entry name" value="UTP--GLUCOSE-1-PHOSPHATE URIDYLYLTRANSFERASE"/>
    <property type="match status" value="1"/>
</dbReference>
<dbReference type="InterPro" id="IPR005835">
    <property type="entry name" value="NTP_transferase_dom"/>
</dbReference>
<evidence type="ECO:0000256" key="2">
    <source>
        <dbReference type="ARBA" id="ARBA00012415"/>
    </source>
</evidence>
<evidence type="ECO:0000256" key="4">
    <source>
        <dbReference type="ARBA" id="ARBA00022695"/>
    </source>
</evidence>
<dbReference type="EMBL" id="JRNT01000024">
    <property type="protein sequence ID" value="KGF46892.1"/>
    <property type="molecule type" value="Genomic_DNA"/>
</dbReference>
<comment type="catalytic activity">
    <reaction evidence="5 6">
        <text>alpha-D-glucose 1-phosphate + UTP + H(+) = UDP-alpha-D-glucose + diphosphate</text>
        <dbReference type="Rhea" id="RHEA:19889"/>
        <dbReference type="ChEBI" id="CHEBI:15378"/>
        <dbReference type="ChEBI" id="CHEBI:33019"/>
        <dbReference type="ChEBI" id="CHEBI:46398"/>
        <dbReference type="ChEBI" id="CHEBI:58601"/>
        <dbReference type="ChEBI" id="CHEBI:58885"/>
        <dbReference type="EC" id="2.7.7.9"/>
    </reaction>
</comment>
<sequence>MKPIRKAVIPAAGFGTRFLPATKAQPKEMLPIVDTPAIQFIIEEALASGIEDILIITGRNKRAIEDHFDTSVELEQLLQGQGKKTQLAMVRGLADVKVHFIRQKAPKGLGDAVLCAKAFVGDEPFAVLLGDDIVYHPEKPCLQQLIECAHTYEGSVLGAQFVPPDKVSSYGIVSGTPISETVYRVEGLVEKPPAESAPSNLAVVGRYILTPDVFDRLAVTEPGAGNEIQLTDALAAMDTPMYAMAYEGVRYDIGDRLGFLKATVEYGLRNEILGPSFKEYLTSVVTTTDEDI</sequence>
<name>A0A096BVY8_9FIRM</name>